<dbReference type="Gene3D" id="6.10.140.2220">
    <property type="match status" value="1"/>
</dbReference>
<dbReference type="Proteomes" id="UP000191004">
    <property type="component" value="Unassembled WGS sequence"/>
</dbReference>
<proteinExistence type="predicted"/>
<evidence type="ECO:0000256" key="3">
    <source>
        <dbReference type="ARBA" id="ARBA00022833"/>
    </source>
</evidence>
<feature type="compositionally biased region" description="Basic and acidic residues" evidence="5">
    <location>
        <begin position="411"/>
        <end position="427"/>
    </location>
</feature>
<keyword evidence="1" id="KW-0479">Metal-binding</keyword>
<protein>
    <submittedName>
        <fullName evidence="7">Histone tail methylase containing SET domain</fullName>
    </submittedName>
</protein>
<gene>
    <name evidence="7" type="ORF">A0O28_0077370</name>
</gene>
<reference evidence="7 8" key="1">
    <citation type="submission" date="2016-04" db="EMBL/GenBank/DDBJ databases">
        <title>Multiple horizontal gene transfer events from other fungi enriched the ability of the initially mycotrophic fungus Trichoderma (Ascomycota) to feed on dead plant biomass.</title>
        <authorList>
            <person name="Atanasova L."/>
            <person name="Chenthamara K."/>
            <person name="Zhang J."/>
            <person name="Grujic M."/>
            <person name="Henrissat B."/>
            <person name="Kuo A."/>
            <person name="Aertz A."/>
            <person name="Salamov A."/>
            <person name="Lipzen A."/>
            <person name="Labutti K."/>
            <person name="Barry K."/>
            <person name="Miao Y."/>
            <person name="Rahimi M.J."/>
            <person name="Shen Q."/>
            <person name="Grigoriev I.V."/>
            <person name="Kubicek C.P."/>
            <person name="Druzhinina I.S."/>
        </authorList>
    </citation>
    <scope>NUCLEOTIDE SEQUENCE [LARGE SCALE GENOMIC DNA]</scope>
    <source>
        <strain evidence="7 8">NJAU 4742</strain>
    </source>
</reference>
<evidence type="ECO:0000313" key="7">
    <source>
        <dbReference type="EMBL" id="OPB45527.1"/>
    </source>
</evidence>
<feature type="compositionally biased region" description="Acidic residues" evidence="5">
    <location>
        <begin position="428"/>
        <end position="444"/>
    </location>
</feature>
<sequence>MANSTPSASDYKGIVGPLLHRCSHCQTAGPKLLRCNGCLAVRYCSREHQTAHWPKHKSACSKIKKARAKLAQEDHAVRNATEDFMTPANAFESHAGHFWKVINTRDYMRARMALAMKLLQQATLGSVSEAYEHMRDMLRLNRSDNMGIRDMVPALMLRLDLDQECYDFVKWWATCDPDGRYDWGNMDLPHLDLHGADVFEKPEFLLVKHSDLNALVALLLLNLKLLVDIRNLKITRKILSRTRLPTELRDKIQRAVIRSPLSTKLKKEAPGSLLQTESTLMNHIRLLGAALNETNGQFMFNLFDPDEALCSMPEAYSRGSWEEMAYSIQHSYAAWWETEGVLDLLKDARMCAARDSEDEIEDIMDTDTFRSSAGPNRTAKELLEDMSVNRIWGYLDYAAENACYLGPWSERPSEQHTRVNKENWARAEEEDDEEWSDDEDEVVF</sequence>
<evidence type="ECO:0000313" key="8">
    <source>
        <dbReference type="Proteomes" id="UP000191004"/>
    </source>
</evidence>
<accession>A0A1T3CWR3</accession>
<evidence type="ECO:0000259" key="6">
    <source>
        <dbReference type="PROSITE" id="PS50865"/>
    </source>
</evidence>
<dbReference type="OrthoDB" id="5952526at2759"/>
<name>A0A1T3CWR3_9HYPO</name>
<evidence type="ECO:0000256" key="2">
    <source>
        <dbReference type="ARBA" id="ARBA00022771"/>
    </source>
</evidence>
<dbReference type="InterPro" id="IPR002893">
    <property type="entry name" value="Znf_MYND"/>
</dbReference>
<keyword evidence="8" id="KW-1185">Reference proteome</keyword>
<dbReference type="GO" id="GO:0008270">
    <property type="term" value="F:zinc ion binding"/>
    <property type="evidence" value="ECO:0007669"/>
    <property type="project" value="UniProtKB-KW"/>
</dbReference>
<keyword evidence="7" id="KW-0808">Transferase</keyword>
<dbReference type="GO" id="GO:0032259">
    <property type="term" value="P:methylation"/>
    <property type="evidence" value="ECO:0007669"/>
    <property type="project" value="UniProtKB-KW"/>
</dbReference>
<keyword evidence="3" id="KW-0862">Zinc</keyword>
<dbReference type="Pfam" id="PF01753">
    <property type="entry name" value="zf-MYND"/>
    <property type="match status" value="1"/>
</dbReference>
<feature type="region of interest" description="Disordered" evidence="5">
    <location>
        <begin position="407"/>
        <end position="444"/>
    </location>
</feature>
<dbReference type="AlphaFoldDB" id="A0A1T3CWR3"/>
<organism evidence="7 8">
    <name type="scientific">Trichoderma guizhouense</name>
    <dbReference type="NCBI Taxonomy" id="1491466"/>
    <lineage>
        <taxon>Eukaryota</taxon>
        <taxon>Fungi</taxon>
        <taxon>Dikarya</taxon>
        <taxon>Ascomycota</taxon>
        <taxon>Pezizomycotina</taxon>
        <taxon>Sordariomycetes</taxon>
        <taxon>Hypocreomycetidae</taxon>
        <taxon>Hypocreales</taxon>
        <taxon>Hypocreaceae</taxon>
        <taxon>Trichoderma</taxon>
    </lineage>
</organism>
<comment type="caution">
    <text evidence="7">The sequence shown here is derived from an EMBL/GenBank/DDBJ whole genome shotgun (WGS) entry which is preliminary data.</text>
</comment>
<dbReference type="SUPFAM" id="SSF144232">
    <property type="entry name" value="HIT/MYND zinc finger-like"/>
    <property type="match status" value="1"/>
</dbReference>
<evidence type="ECO:0000256" key="5">
    <source>
        <dbReference type="SAM" id="MobiDB-lite"/>
    </source>
</evidence>
<dbReference type="EMBL" id="LVVK01000005">
    <property type="protein sequence ID" value="OPB45527.1"/>
    <property type="molecule type" value="Genomic_DNA"/>
</dbReference>
<dbReference type="GO" id="GO:0008168">
    <property type="term" value="F:methyltransferase activity"/>
    <property type="evidence" value="ECO:0007669"/>
    <property type="project" value="UniProtKB-KW"/>
</dbReference>
<evidence type="ECO:0000256" key="4">
    <source>
        <dbReference type="PROSITE-ProRule" id="PRU00134"/>
    </source>
</evidence>
<evidence type="ECO:0000256" key="1">
    <source>
        <dbReference type="ARBA" id="ARBA00022723"/>
    </source>
</evidence>
<feature type="domain" description="MYND-type" evidence="6">
    <location>
        <begin position="22"/>
        <end position="60"/>
    </location>
</feature>
<keyword evidence="7" id="KW-0489">Methyltransferase</keyword>
<dbReference type="PROSITE" id="PS50865">
    <property type="entry name" value="ZF_MYND_2"/>
    <property type="match status" value="1"/>
</dbReference>
<keyword evidence="2 4" id="KW-0863">Zinc-finger</keyword>